<feature type="signal peptide" evidence="7">
    <location>
        <begin position="1"/>
        <end position="17"/>
    </location>
</feature>
<dbReference type="GO" id="GO:0006644">
    <property type="term" value="P:phospholipid metabolic process"/>
    <property type="evidence" value="ECO:0007669"/>
    <property type="project" value="InterPro"/>
</dbReference>
<protein>
    <recommendedName>
        <fullName evidence="7">Phospholipase A2</fullName>
        <ecNumber evidence="7">3.1.1.4</ecNumber>
    </recommendedName>
</protein>
<comment type="catalytic activity">
    <reaction evidence="7">
        <text>a 1,2-diacyl-sn-glycero-3-phosphocholine + H2O = a 1-acyl-sn-glycero-3-phosphocholine + a fatty acid + H(+)</text>
        <dbReference type="Rhea" id="RHEA:15801"/>
        <dbReference type="ChEBI" id="CHEBI:15377"/>
        <dbReference type="ChEBI" id="CHEBI:15378"/>
        <dbReference type="ChEBI" id="CHEBI:28868"/>
        <dbReference type="ChEBI" id="CHEBI:57643"/>
        <dbReference type="ChEBI" id="CHEBI:58168"/>
        <dbReference type="EC" id="3.1.1.4"/>
    </reaction>
</comment>
<feature type="active site" evidence="4">
    <location>
        <position position="67"/>
    </location>
</feature>
<dbReference type="SUPFAM" id="SSF48619">
    <property type="entry name" value="Phospholipase A2, PLA2"/>
    <property type="match status" value="1"/>
</dbReference>
<dbReference type="PROSITE" id="PS00118">
    <property type="entry name" value="PA2_HIS"/>
    <property type="match status" value="1"/>
</dbReference>
<keyword evidence="10" id="KW-1185">Reference proteome</keyword>
<dbReference type="Pfam" id="PF00068">
    <property type="entry name" value="Phospholip_A2_1"/>
    <property type="match status" value="1"/>
</dbReference>
<dbReference type="InterPro" id="IPR033113">
    <property type="entry name" value="PLA2_histidine"/>
</dbReference>
<comment type="subcellular location">
    <subcellularLocation>
        <location evidence="1 7">Secreted</location>
    </subcellularLocation>
</comment>
<keyword evidence="3 5" id="KW-1015">Disulfide bond</keyword>
<keyword evidence="7" id="KW-0106">Calcium</keyword>
<evidence type="ECO:0000256" key="3">
    <source>
        <dbReference type="ARBA" id="ARBA00023157"/>
    </source>
</evidence>
<evidence type="ECO:0000256" key="7">
    <source>
        <dbReference type="RuleBase" id="RU361236"/>
    </source>
</evidence>
<dbReference type="Proteomes" id="UP000230233">
    <property type="component" value="Chromosome IV"/>
</dbReference>
<dbReference type="InterPro" id="IPR001211">
    <property type="entry name" value="PLA2"/>
</dbReference>
<accession>A0A2G5UD95</accession>
<evidence type="ECO:0000256" key="1">
    <source>
        <dbReference type="ARBA" id="ARBA00004613"/>
    </source>
</evidence>
<sequence length="165" mass="19111">MLIYLAFFALMLPQVLCSSCNVLYQLDDMSYCRMDKPFDAYRYYGCSCSGMAPDKPIDGIDKCCQEHNKCYDGLIISKRCQNSNSPYFCLYKWECFNSELSCHKIQLKTQKNVPDENKCLQSVCQCDETFINCLAKYPYPTFTRKCQYYDGDPILKILTTPKSAI</sequence>
<dbReference type="GO" id="GO:0016042">
    <property type="term" value="P:lipid catabolic process"/>
    <property type="evidence" value="ECO:0007669"/>
    <property type="project" value="InterPro"/>
</dbReference>
<evidence type="ECO:0000313" key="9">
    <source>
        <dbReference type="EMBL" id="PIC37518.1"/>
    </source>
</evidence>
<dbReference type="EC" id="3.1.1.4" evidence="7"/>
<dbReference type="SMART" id="SM00085">
    <property type="entry name" value="PA2c"/>
    <property type="match status" value="1"/>
</dbReference>
<proteinExistence type="inferred from homology"/>
<dbReference type="PROSITE" id="PS00119">
    <property type="entry name" value="PA2_ASP"/>
    <property type="match status" value="1"/>
</dbReference>
<dbReference type="OrthoDB" id="5773443at2759"/>
<feature type="disulfide bond" evidence="5">
    <location>
        <begin position="48"/>
        <end position="64"/>
    </location>
</feature>
<keyword evidence="7" id="KW-0443">Lipid metabolism</keyword>
<evidence type="ECO:0000259" key="8">
    <source>
        <dbReference type="SMART" id="SM00085"/>
    </source>
</evidence>
<keyword evidence="7" id="KW-0732">Signal</keyword>
<dbReference type="GO" id="GO:0047498">
    <property type="term" value="F:calcium-dependent phospholipase A2 activity"/>
    <property type="evidence" value="ECO:0007669"/>
    <property type="project" value="TreeGrafter"/>
</dbReference>
<dbReference type="GO" id="GO:0005509">
    <property type="term" value="F:calcium ion binding"/>
    <property type="evidence" value="ECO:0007669"/>
    <property type="project" value="InterPro"/>
</dbReference>
<evidence type="ECO:0000256" key="4">
    <source>
        <dbReference type="PIRSR" id="PIRSR601211-1"/>
    </source>
</evidence>
<name>A0A2G5UD95_9PELO</name>
<dbReference type="GO" id="GO:0005576">
    <property type="term" value="C:extracellular region"/>
    <property type="evidence" value="ECO:0007669"/>
    <property type="project" value="UniProtKB-SubCell"/>
</dbReference>
<evidence type="ECO:0000256" key="6">
    <source>
        <dbReference type="RuleBase" id="RU003654"/>
    </source>
</evidence>
<dbReference type="InterPro" id="IPR036444">
    <property type="entry name" value="PLipase_A2_dom_sf"/>
</dbReference>
<evidence type="ECO:0000256" key="5">
    <source>
        <dbReference type="PIRSR" id="PIRSR601211-3"/>
    </source>
</evidence>
<feature type="domain" description="Phospholipase A2-like central" evidence="8">
    <location>
        <begin position="22"/>
        <end position="147"/>
    </location>
</feature>
<dbReference type="GO" id="GO:0005543">
    <property type="term" value="F:phospholipid binding"/>
    <property type="evidence" value="ECO:0007669"/>
    <property type="project" value="TreeGrafter"/>
</dbReference>
<dbReference type="PRINTS" id="PR00389">
    <property type="entry name" value="PHPHLIPASEA2"/>
</dbReference>
<dbReference type="AlphaFoldDB" id="A0A2G5UD95"/>
<reference evidence="10" key="1">
    <citation type="submission" date="2017-10" db="EMBL/GenBank/DDBJ databases">
        <title>Rapid genome shrinkage in a self-fertile nematode reveals novel sperm competition proteins.</title>
        <authorList>
            <person name="Yin D."/>
            <person name="Schwarz E.M."/>
            <person name="Thomas C.G."/>
            <person name="Felde R.L."/>
            <person name="Korf I.F."/>
            <person name="Cutter A.D."/>
            <person name="Schartner C.M."/>
            <person name="Ralston E.J."/>
            <person name="Meyer B.J."/>
            <person name="Haag E.S."/>
        </authorList>
    </citation>
    <scope>NUCLEOTIDE SEQUENCE [LARGE SCALE GENOMIC DNA]</scope>
    <source>
        <strain evidence="10">JU1422</strain>
    </source>
</reference>
<dbReference type="GO" id="GO:0050482">
    <property type="term" value="P:arachidonate secretion"/>
    <property type="evidence" value="ECO:0007669"/>
    <property type="project" value="InterPro"/>
</dbReference>
<dbReference type="InterPro" id="IPR016090">
    <property type="entry name" value="PLA2-like_dom"/>
</dbReference>
<keyword evidence="7" id="KW-0378">Hydrolase</keyword>
<evidence type="ECO:0000256" key="2">
    <source>
        <dbReference type="ARBA" id="ARBA00022525"/>
    </source>
</evidence>
<feature type="active site" evidence="4">
    <location>
        <position position="127"/>
    </location>
</feature>
<dbReference type="EMBL" id="PDUG01000004">
    <property type="protein sequence ID" value="PIC37518.1"/>
    <property type="molecule type" value="Genomic_DNA"/>
</dbReference>
<feature type="disulfide bond" evidence="5">
    <location>
        <begin position="70"/>
        <end position="126"/>
    </location>
</feature>
<gene>
    <name evidence="9" type="primary">Cni-Y69A2AL.2</name>
    <name evidence="9" type="synonym">Cnig_chr_IV.g16117</name>
    <name evidence="9" type="ORF">B9Z55_016117</name>
</gene>
<feature type="disulfide bond" evidence="5">
    <location>
        <begin position="80"/>
        <end position="119"/>
    </location>
</feature>
<dbReference type="STRING" id="1611254.A0A2G5UD95"/>
<dbReference type="Gene3D" id="1.20.90.10">
    <property type="entry name" value="Phospholipase A2 domain"/>
    <property type="match status" value="1"/>
</dbReference>
<dbReference type="PANTHER" id="PTHR11716:SF51">
    <property type="entry name" value="PHOSPHOLIPASE A2"/>
    <property type="match status" value="1"/>
</dbReference>
<feature type="disulfide bond" evidence="5">
    <location>
        <begin position="63"/>
        <end position="133"/>
    </location>
</feature>
<keyword evidence="2 7" id="KW-0964">Secreted</keyword>
<organism evidence="9 10">
    <name type="scientific">Caenorhabditis nigoni</name>
    <dbReference type="NCBI Taxonomy" id="1611254"/>
    <lineage>
        <taxon>Eukaryota</taxon>
        <taxon>Metazoa</taxon>
        <taxon>Ecdysozoa</taxon>
        <taxon>Nematoda</taxon>
        <taxon>Chromadorea</taxon>
        <taxon>Rhabditida</taxon>
        <taxon>Rhabditina</taxon>
        <taxon>Rhabditomorpha</taxon>
        <taxon>Rhabditoidea</taxon>
        <taxon>Rhabditidae</taxon>
        <taxon>Peloderinae</taxon>
        <taxon>Caenorhabditis</taxon>
    </lineage>
</organism>
<comment type="similarity">
    <text evidence="6">Belongs to the phospholipase A2 family.</text>
</comment>
<feature type="disulfide bond" evidence="5">
    <location>
        <begin position="102"/>
        <end position="124"/>
    </location>
</feature>
<evidence type="ECO:0000313" key="10">
    <source>
        <dbReference type="Proteomes" id="UP000230233"/>
    </source>
</evidence>
<dbReference type="InterPro" id="IPR033112">
    <property type="entry name" value="PLA2_Asp_AS"/>
</dbReference>
<feature type="chain" id="PRO_5013423343" description="Phospholipase A2" evidence="7">
    <location>
        <begin position="18"/>
        <end position="165"/>
    </location>
</feature>
<comment type="cofactor">
    <cofactor evidence="7">
        <name>Ca(2+)</name>
        <dbReference type="ChEBI" id="CHEBI:29108"/>
    </cofactor>
</comment>
<dbReference type="PANTHER" id="PTHR11716">
    <property type="entry name" value="PHOSPHOLIPASE A2 FAMILY MEMBER"/>
    <property type="match status" value="1"/>
</dbReference>
<comment type="caution">
    <text evidence="9">The sequence shown here is derived from an EMBL/GenBank/DDBJ whole genome shotgun (WGS) entry which is preliminary data.</text>
</comment>